<dbReference type="InterPro" id="IPR016032">
    <property type="entry name" value="Sig_transdc_resp-reg_C-effctor"/>
</dbReference>
<dbReference type="EMBL" id="JACCBF010000001">
    <property type="protein sequence ID" value="NYD33101.1"/>
    <property type="molecule type" value="Genomic_DNA"/>
</dbReference>
<evidence type="ECO:0000259" key="4">
    <source>
        <dbReference type="PROSITE" id="PS50043"/>
    </source>
</evidence>
<dbReference type="PANTHER" id="PTHR44688">
    <property type="entry name" value="DNA-BINDING TRANSCRIPTIONAL ACTIVATOR DEVR_DOSR"/>
    <property type="match status" value="1"/>
</dbReference>
<proteinExistence type="predicted"/>
<dbReference type="InterPro" id="IPR036388">
    <property type="entry name" value="WH-like_DNA-bd_sf"/>
</dbReference>
<dbReference type="Proteomes" id="UP000582231">
    <property type="component" value="Unassembled WGS sequence"/>
</dbReference>
<dbReference type="CDD" id="cd06170">
    <property type="entry name" value="LuxR_C_like"/>
    <property type="match status" value="1"/>
</dbReference>
<dbReference type="SUPFAM" id="SSF46894">
    <property type="entry name" value="C-terminal effector domain of the bipartite response regulators"/>
    <property type="match status" value="1"/>
</dbReference>
<keyword evidence="6" id="KW-1185">Reference proteome</keyword>
<keyword evidence="3" id="KW-0804">Transcription</keyword>
<dbReference type="RefSeq" id="WP_179729195.1">
    <property type="nucleotide sequence ID" value="NZ_BAABEF010000001.1"/>
</dbReference>
<evidence type="ECO:0000313" key="5">
    <source>
        <dbReference type="EMBL" id="NYD33101.1"/>
    </source>
</evidence>
<protein>
    <submittedName>
        <fullName evidence="5">DNA-binding CsgD family transcriptional regulator</fullName>
    </submittedName>
</protein>
<reference evidence="5 6" key="1">
    <citation type="submission" date="2020-07" db="EMBL/GenBank/DDBJ databases">
        <title>Sequencing the genomes of 1000 actinobacteria strains.</title>
        <authorList>
            <person name="Klenk H.-P."/>
        </authorList>
    </citation>
    <scope>NUCLEOTIDE SEQUENCE [LARGE SCALE GENOMIC DNA]</scope>
    <source>
        <strain evidence="5 6">DSM 19082</strain>
    </source>
</reference>
<keyword evidence="1" id="KW-0805">Transcription regulation</keyword>
<evidence type="ECO:0000256" key="2">
    <source>
        <dbReference type="ARBA" id="ARBA00023125"/>
    </source>
</evidence>
<organism evidence="5 6">
    <name type="scientific">Nocardioides kongjuensis</name>
    <dbReference type="NCBI Taxonomy" id="349522"/>
    <lineage>
        <taxon>Bacteria</taxon>
        <taxon>Bacillati</taxon>
        <taxon>Actinomycetota</taxon>
        <taxon>Actinomycetes</taxon>
        <taxon>Propionibacteriales</taxon>
        <taxon>Nocardioidaceae</taxon>
        <taxon>Nocardioides</taxon>
    </lineage>
</organism>
<dbReference type="PROSITE" id="PS00622">
    <property type="entry name" value="HTH_LUXR_1"/>
    <property type="match status" value="1"/>
</dbReference>
<dbReference type="GO" id="GO:0003677">
    <property type="term" value="F:DNA binding"/>
    <property type="evidence" value="ECO:0007669"/>
    <property type="project" value="UniProtKB-KW"/>
</dbReference>
<accession>A0A852RHU8</accession>
<sequence>MASTLTRERVRQDVGVVAQAGLDLESFLVEAVESLRRAVPWVSACVGTHDPRTLLLTSDRKFGHLLGQDPRDAEFGLLEYGSPEATSFTELAAAERPAAGVFLQTGGDVERSMRIASYHLLHYGHADEARLVFREGSEVWGGMGLMRGTDDRPFDDAEIDFLASLAPAFARGVRAGLMARLAGVDEPDDGPTEVPGPAVVIIGSGYRVAQMTPTAEHRLRELARDPDGGIPVALLSGLVGAARRYARGETTVLPRCRARTRLGRWLILQAGPLSSTGDHDGDVVITIEEARPPEIVGLVVAAFGLTPRERDVTQLVLQGVGTQEIGRALHMSAYTVQDHLKAVFDKAGVRSRRELIARVFFDQYVPRMGEEIGPSGWYV</sequence>
<dbReference type="GO" id="GO:0006355">
    <property type="term" value="P:regulation of DNA-templated transcription"/>
    <property type="evidence" value="ECO:0007669"/>
    <property type="project" value="InterPro"/>
</dbReference>
<dbReference type="PRINTS" id="PR00038">
    <property type="entry name" value="HTHLUXR"/>
</dbReference>
<name>A0A852RHU8_9ACTN</name>
<dbReference type="InterPro" id="IPR000792">
    <property type="entry name" value="Tscrpt_reg_LuxR_C"/>
</dbReference>
<gene>
    <name evidence="5" type="ORF">BJ958_004647</name>
</gene>
<dbReference type="AlphaFoldDB" id="A0A852RHU8"/>
<evidence type="ECO:0000313" key="6">
    <source>
        <dbReference type="Proteomes" id="UP000582231"/>
    </source>
</evidence>
<evidence type="ECO:0000256" key="3">
    <source>
        <dbReference type="ARBA" id="ARBA00023163"/>
    </source>
</evidence>
<feature type="domain" description="HTH luxR-type" evidence="4">
    <location>
        <begin position="298"/>
        <end position="363"/>
    </location>
</feature>
<dbReference type="Gene3D" id="1.10.10.10">
    <property type="entry name" value="Winged helix-like DNA-binding domain superfamily/Winged helix DNA-binding domain"/>
    <property type="match status" value="1"/>
</dbReference>
<dbReference type="Pfam" id="PF00196">
    <property type="entry name" value="GerE"/>
    <property type="match status" value="1"/>
</dbReference>
<dbReference type="SMART" id="SM00421">
    <property type="entry name" value="HTH_LUXR"/>
    <property type="match status" value="1"/>
</dbReference>
<comment type="caution">
    <text evidence="5">The sequence shown here is derived from an EMBL/GenBank/DDBJ whole genome shotgun (WGS) entry which is preliminary data.</text>
</comment>
<dbReference type="PANTHER" id="PTHR44688:SF16">
    <property type="entry name" value="DNA-BINDING TRANSCRIPTIONAL ACTIVATOR DEVR_DOSR"/>
    <property type="match status" value="1"/>
</dbReference>
<dbReference type="PROSITE" id="PS50043">
    <property type="entry name" value="HTH_LUXR_2"/>
    <property type="match status" value="1"/>
</dbReference>
<evidence type="ECO:0000256" key="1">
    <source>
        <dbReference type="ARBA" id="ARBA00023015"/>
    </source>
</evidence>
<keyword evidence="2 5" id="KW-0238">DNA-binding</keyword>